<dbReference type="GO" id="GO:0006508">
    <property type="term" value="P:proteolysis"/>
    <property type="evidence" value="ECO:0007669"/>
    <property type="project" value="UniProtKB-KW"/>
</dbReference>
<dbReference type="Pfam" id="PF13365">
    <property type="entry name" value="Trypsin_2"/>
    <property type="match status" value="1"/>
</dbReference>
<dbReference type="SUPFAM" id="SSF50494">
    <property type="entry name" value="Trypsin-like serine proteases"/>
    <property type="match status" value="1"/>
</dbReference>
<evidence type="ECO:0000256" key="4">
    <source>
        <dbReference type="ARBA" id="ARBA00022825"/>
    </source>
</evidence>
<dbReference type="Gene3D" id="2.40.10.10">
    <property type="entry name" value="Trypsin-like serine proteases"/>
    <property type="match status" value="2"/>
</dbReference>
<feature type="compositionally biased region" description="Basic and acidic residues" evidence="5">
    <location>
        <begin position="93"/>
        <end position="105"/>
    </location>
</feature>
<evidence type="ECO:0000313" key="9">
    <source>
        <dbReference type="EMBL" id="PEG37928.1"/>
    </source>
</evidence>
<dbReference type="Gene3D" id="2.30.42.10">
    <property type="match status" value="1"/>
</dbReference>
<dbReference type="GO" id="GO:0004252">
    <property type="term" value="F:serine-type endopeptidase activity"/>
    <property type="evidence" value="ECO:0007669"/>
    <property type="project" value="InterPro"/>
</dbReference>
<evidence type="ECO:0000256" key="2">
    <source>
        <dbReference type="ARBA" id="ARBA00022670"/>
    </source>
</evidence>
<evidence type="ECO:0000256" key="3">
    <source>
        <dbReference type="ARBA" id="ARBA00022801"/>
    </source>
</evidence>
<comment type="similarity">
    <text evidence="1">Belongs to the peptidase S1C family.</text>
</comment>
<evidence type="ECO:0000256" key="6">
    <source>
        <dbReference type="SAM" id="Phobius"/>
    </source>
</evidence>
<feature type="transmembrane region" description="Helical" evidence="6">
    <location>
        <begin position="146"/>
        <end position="166"/>
    </location>
</feature>
<keyword evidence="6" id="KW-1133">Transmembrane helix</keyword>
<feature type="compositionally biased region" description="Basic and acidic residues" evidence="5">
    <location>
        <begin position="1"/>
        <end position="11"/>
    </location>
</feature>
<keyword evidence="10" id="KW-1185">Reference proteome</keyword>
<evidence type="ECO:0000313" key="11">
    <source>
        <dbReference type="Proteomes" id="UP000465302"/>
    </source>
</evidence>
<dbReference type="InterPro" id="IPR043504">
    <property type="entry name" value="Peptidase_S1_PA_chymotrypsin"/>
</dbReference>
<dbReference type="Proteomes" id="UP000220914">
    <property type="component" value="Unassembled WGS sequence"/>
</dbReference>
<accession>A0A2A7N3D2</accession>
<protein>
    <submittedName>
        <fullName evidence="9">Serine protease</fullName>
    </submittedName>
    <submittedName>
        <fullName evidence="8">Trypsin</fullName>
    </submittedName>
</protein>
<keyword evidence="4" id="KW-0720">Serine protease</keyword>
<dbReference type="CDD" id="cd06779">
    <property type="entry name" value="cpPDZ_Deg_HtrA-like"/>
    <property type="match status" value="1"/>
</dbReference>
<dbReference type="InterPro" id="IPR001478">
    <property type="entry name" value="PDZ"/>
</dbReference>
<gene>
    <name evidence="9" type="ORF">CQY20_14515</name>
    <name evidence="8" type="ORF">MAGR_60900</name>
</gene>
<dbReference type="EMBL" id="PDCP01000023">
    <property type="protein sequence ID" value="PEG37928.1"/>
    <property type="molecule type" value="Genomic_DNA"/>
</dbReference>
<dbReference type="SMART" id="SM00228">
    <property type="entry name" value="PDZ"/>
    <property type="match status" value="1"/>
</dbReference>
<evidence type="ECO:0000313" key="10">
    <source>
        <dbReference type="Proteomes" id="UP000220914"/>
    </source>
</evidence>
<name>A0A2A7N3D2_MYCAG</name>
<keyword evidence="6" id="KW-0472">Membrane</keyword>
<dbReference type="InterPro" id="IPR001940">
    <property type="entry name" value="Peptidase_S1C"/>
</dbReference>
<dbReference type="PANTHER" id="PTHR43343:SF3">
    <property type="entry name" value="PROTEASE DO-LIKE 8, CHLOROPLASTIC"/>
    <property type="match status" value="1"/>
</dbReference>
<feature type="region of interest" description="Disordered" evidence="5">
    <location>
        <begin position="1"/>
        <end position="80"/>
    </location>
</feature>
<dbReference type="PANTHER" id="PTHR43343">
    <property type="entry name" value="PEPTIDASE S12"/>
    <property type="match status" value="1"/>
</dbReference>
<keyword evidence="2 9" id="KW-0645">Protease</keyword>
<dbReference type="EMBL" id="BLKS01000002">
    <property type="protein sequence ID" value="GFG54649.1"/>
    <property type="molecule type" value="Genomic_DNA"/>
</dbReference>
<dbReference type="AlphaFoldDB" id="A0A2A7N3D2"/>
<proteinExistence type="inferred from homology"/>
<reference evidence="9 10" key="1">
    <citation type="submission" date="2017-10" db="EMBL/GenBank/DDBJ databases">
        <title>The new phylogeny of genus Mycobacterium.</title>
        <authorList>
            <person name="Tortoli E."/>
            <person name="Trovato A."/>
            <person name="Cirillo D.M."/>
        </authorList>
    </citation>
    <scope>NUCLEOTIDE SEQUENCE [LARGE SCALE GENOMIC DNA]</scope>
    <source>
        <strain evidence="9 10">CCUG37673</strain>
    </source>
</reference>
<evidence type="ECO:0000256" key="1">
    <source>
        <dbReference type="ARBA" id="ARBA00010541"/>
    </source>
</evidence>
<evidence type="ECO:0000256" key="5">
    <source>
        <dbReference type="SAM" id="MobiDB-lite"/>
    </source>
</evidence>
<keyword evidence="3" id="KW-0378">Hydrolase</keyword>
<dbReference type="RefSeq" id="WP_097940788.1">
    <property type="nucleotide sequence ID" value="NZ_BLKS01000002.1"/>
</dbReference>
<dbReference type="SUPFAM" id="SSF50156">
    <property type="entry name" value="PDZ domain-like"/>
    <property type="match status" value="1"/>
</dbReference>
<dbReference type="InterPro" id="IPR051201">
    <property type="entry name" value="Chloro_Bact_Ser_Proteases"/>
</dbReference>
<feature type="region of interest" description="Disordered" evidence="5">
    <location>
        <begin position="93"/>
        <end position="127"/>
    </location>
</feature>
<evidence type="ECO:0000313" key="8">
    <source>
        <dbReference type="EMBL" id="GFG54649.1"/>
    </source>
</evidence>
<dbReference type="Pfam" id="PF13180">
    <property type="entry name" value="PDZ_2"/>
    <property type="match status" value="1"/>
</dbReference>
<comment type="caution">
    <text evidence="9">The sequence shown here is derived from an EMBL/GenBank/DDBJ whole genome shotgun (WGS) entry which is preliminary data.</text>
</comment>
<dbReference type="InterPro" id="IPR036034">
    <property type="entry name" value="PDZ_sf"/>
</dbReference>
<feature type="domain" description="PDZ" evidence="7">
    <location>
        <begin position="408"/>
        <end position="482"/>
    </location>
</feature>
<sequence length="498" mass="51281">MTKQDQSEGSHRVAPRPVSRPPVDPLTSKTFGRPEGVNGSFLGADQHRDHGEFTPTNQAPDPVLAEAFGRPNGGTDSLQRHPADIGALEAERERQLPEEPDDPWRDPAAPATLGTPAVPKPEPTAAPTDVGKLGVRDVLFGGRVSYVALAVLAIVALVIGFAGGWVGRKTAEVVEAFTTSKVTLSTDGNAESPEGRFAKVAASVADSVVTIEAVGDNEGAQGSGVVIDGRGYIVTNNHVISEAATNPSQFKLSVVFNDGKSVPANLVGRDPKTDLAVLKVDNVDNLTVARLGDSDKLHVGDEVIAAGAPLGLRSTVTQGIISALHRPVPLSGDGSDTDTVIDGVQTDAAINHGNSGGPLINMNSDVIGINTAGKSLSDSASGLGFAIPVNEVKTVVEALIKDGKIAHPTLGLTARSVSNDLASGAQVANVKAGGPAEKAGILENDVVVKVGNRTVADADEFVVAVRQLKIGQEAPIEVVRDGRHVTLTVTPGSDNSST</sequence>
<keyword evidence="6" id="KW-0812">Transmembrane</keyword>
<dbReference type="PRINTS" id="PR00834">
    <property type="entry name" value="PROTEASES2C"/>
</dbReference>
<dbReference type="OrthoDB" id="9758917at2"/>
<dbReference type="InterPro" id="IPR009003">
    <property type="entry name" value="Peptidase_S1_PA"/>
</dbReference>
<dbReference type="FunFam" id="2.40.10.10:FF:000001">
    <property type="entry name" value="Periplasmic serine protease DegS"/>
    <property type="match status" value="1"/>
</dbReference>
<organism evidence="9 10">
    <name type="scientific">Mycolicibacterium agri</name>
    <name type="common">Mycobacterium agri</name>
    <dbReference type="NCBI Taxonomy" id="36811"/>
    <lineage>
        <taxon>Bacteria</taxon>
        <taxon>Bacillati</taxon>
        <taxon>Actinomycetota</taxon>
        <taxon>Actinomycetes</taxon>
        <taxon>Mycobacteriales</taxon>
        <taxon>Mycobacteriaceae</taxon>
        <taxon>Mycolicibacterium</taxon>
    </lineage>
</organism>
<reference evidence="8" key="3">
    <citation type="submission" date="2020-02" db="EMBL/GenBank/DDBJ databases">
        <authorList>
            <person name="Matsumoto Y."/>
            <person name="Motooka D."/>
            <person name="Nakamura S."/>
        </authorList>
    </citation>
    <scope>NUCLEOTIDE SEQUENCE</scope>
    <source>
        <strain evidence="8">JCM 6377</strain>
    </source>
</reference>
<evidence type="ECO:0000259" key="7">
    <source>
        <dbReference type="SMART" id="SM00228"/>
    </source>
</evidence>
<reference evidence="8 11" key="2">
    <citation type="journal article" date="2019" name="Emerg. Microbes Infect.">
        <title>Comprehensive subspecies identification of 175 nontuberculous mycobacteria species based on 7547 genomic profiles.</title>
        <authorList>
            <person name="Matsumoto Y."/>
            <person name="Kinjo T."/>
            <person name="Motooka D."/>
            <person name="Nabeya D."/>
            <person name="Jung N."/>
            <person name="Uechi K."/>
            <person name="Horii T."/>
            <person name="Iida T."/>
            <person name="Fujita J."/>
            <person name="Nakamura S."/>
        </authorList>
    </citation>
    <scope>NUCLEOTIDE SEQUENCE [LARGE SCALE GENOMIC DNA]</scope>
    <source>
        <strain evidence="8 11">JCM 6377</strain>
    </source>
</reference>
<dbReference type="Proteomes" id="UP000465302">
    <property type="component" value="Unassembled WGS sequence"/>
</dbReference>